<evidence type="ECO:0000256" key="1">
    <source>
        <dbReference type="SAM" id="MobiDB-lite"/>
    </source>
</evidence>
<accession>A0A0C3DFR2</accession>
<proteinExistence type="predicted"/>
<keyword evidence="3" id="KW-1185">Reference proteome</keyword>
<evidence type="ECO:0000313" key="2">
    <source>
        <dbReference type="EMBL" id="KIM59550.1"/>
    </source>
</evidence>
<feature type="region of interest" description="Disordered" evidence="1">
    <location>
        <begin position="414"/>
        <end position="442"/>
    </location>
</feature>
<dbReference type="HOGENOM" id="CLU_044807_1_0_1"/>
<gene>
    <name evidence="2" type="ORF">SCLCIDRAFT_995405</name>
</gene>
<reference evidence="3" key="2">
    <citation type="submission" date="2015-01" db="EMBL/GenBank/DDBJ databases">
        <title>Evolutionary Origins and Diversification of the Mycorrhizal Mutualists.</title>
        <authorList>
            <consortium name="DOE Joint Genome Institute"/>
            <consortium name="Mycorrhizal Genomics Consortium"/>
            <person name="Kohler A."/>
            <person name="Kuo A."/>
            <person name="Nagy L.G."/>
            <person name="Floudas D."/>
            <person name="Copeland A."/>
            <person name="Barry K.W."/>
            <person name="Cichocki N."/>
            <person name="Veneault-Fourrey C."/>
            <person name="LaButti K."/>
            <person name="Lindquist E.A."/>
            <person name="Lipzen A."/>
            <person name="Lundell T."/>
            <person name="Morin E."/>
            <person name="Murat C."/>
            <person name="Riley R."/>
            <person name="Ohm R."/>
            <person name="Sun H."/>
            <person name="Tunlid A."/>
            <person name="Henrissat B."/>
            <person name="Grigoriev I.V."/>
            <person name="Hibbett D.S."/>
            <person name="Martin F."/>
        </authorList>
    </citation>
    <scope>NUCLEOTIDE SEQUENCE [LARGE SCALE GENOMIC DNA]</scope>
    <source>
        <strain evidence="3">Foug A</strain>
    </source>
</reference>
<dbReference type="OrthoDB" id="5122891at2759"/>
<sequence>MLARAPEHVHSMDKARSGALVCTMQSRLGQLTLRTGLVWKSSKENGVKLEVFRDPSFDYVPGEWTHFRGFDKIRHLDIWHRRTTFEIDDSAITERGFTCHSTYPAEFTGDSFVLSTTDTLCVKVYSNNHTNDCFAVGFGQFFGTGWIHVISEESGMWDSMEYAQEGCDKMLARAPKHAESLEEVRSEARVCIMQTCLRQVTLHTCVMWKSSRDNRVKLEVFRDPDFGCVSGEWTGFAIDKIVDNPNCDWGSLVPRHRKLKDICELYVDGHFMIFSKAPKGIKLGDYGHFTDCEDFCCEGSIFTDLESLPLKEDITPRQHGVSDYLFWRENNRVLAHLNAHGFIPLYKPLCLSLPINDDVKTLLTSLSNRSTNGYYLVTRVIQCPPDPRWPGSNTSTTSFCTFVKPLIWSRNASADSVSEERSGDETMGDQARVNDTMDGMEL</sequence>
<name>A0A0C3DFR2_9AGAM</name>
<reference evidence="2 3" key="1">
    <citation type="submission" date="2014-04" db="EMBL/GenBank/DDBJ databases">
        <authorList>
            <consortium name="DOE Joint Genome Institute"/>
            <person name="Kuo A."/>
            <person name="Kohler A."/>
            <person name="Nagy L.G."/>
            <person name="Floudas D."/>
            <person name="Copeland A."/>
            <person name="Barry K.W."/>
            <person name="Cichocki N."/>
            <person name="Veneault-Fourrey C."/>
            <person name="LaButti K."/>
            <person name="Lindquist E.A."/>
            <person name="Lipzen A."/>
            <person name="Lundell T."/>
            <person name="Morin E."/>
            <person name="Murat C."/>
            <person name="Sun H."/>
            <person name="Tunlid A."/>
            <person name="Henrissat B."/>
            <person name="Grigoriev I.V."/>
            <person name="Hibbett D.S."/>
            <person name="Martin F."/>
            <person name="Nordberg H.P."/>
            <person name="Cantor M.N."/>
            <person name="Hua S.X."/>
        </authorList>
    </citation>
    <scope>NUCLEOTIDE SEQUENCE [LARGE SCALE GENOMIC DNA]</scope>
    <source>
        <strain evidence="2 3">Foug A</strain>
    </source>
</reference>
<dbReference type="AlphaFoldDB" id="A0A0C3DFR2"/>
<protein>
    <submittedName>
        <fullName evidence="2">Uncharacterized protein</fullName>
    </submittedName>
</protein>
<dbReference type="EMBL" id="KN822072">
    <property type="protein sequence ID" value="KIM59550.1"/>
    <property type="molecule type" value="Genomic_DNA"/>
</dbReference>
<dbReference type="InParanoid" id="A0A0C3DFR2"/>
<dbReference type="Proteomes" id="UP000053989">
    <property type="component" value="Unassembled WGS sequence"/>
</dbReference>
<organism evidence="2 3">
    <name type="scientific">Scleroderma citrinum Foug A</name>
    <dbReference type="NCBI Taxonomy" id="1036808"/>
    <lineage>
        <taxon>Eukaryota</taxon>
        <taxon>Fungi</taxon>
        <taxon>Dikarya</taxon>
        <taxon>Basidiomycota</taxon>
        <taxon>Agaricomycotina</taxon>
        <taxon>Agaricomycetes</taxon>
        <taxon>Agaricomycetidae</taxon>
        <taxon>Boletales</taxon>
        <taxon>Sclerodermatineae</taxon>
        <taxon>Sclerodermataceae</taxon>
        <taxon>Scleroderma</taxon>
    </lineage>
</organism>
<evidence type="ECO:0000313" key="3">
    <source>
        <dbReference type="Proteomes" id="UP000053989"/>
    </source>
</evidence>